<dbReference type="InterPro" id="IPR057240">
    <property type="entry name" value="ParB_dimer_C"/>
</dbReference>
<dbReference type="GO" id="GO:0005694">
    <property type="term" value="C:chromosome"/>
    <property type="evidence" value="ECO:0007669"/>
    <property type="project" value="TreeGrafter"/>
</dbReference>
<dbReference type="CDD" id="cd16393">
    <property type="entry name" value="SPO0J_N"/>
    <property type="match status" value="1"/>
</dbReference>
<dbReference type="STRING" id="115783.SAMN02745119_01120"/>
<dbReference type="SMART" id="SM00470">
    <property type="entry name" value="ParB"/>
    <property type="match status" value="1"/>
</dbReference>
<dbReference type="InterPro" id="IPR050336">
    <property type="entry name" value="Chromosome_partition/occlusion"/>
</dbReference>
<protein>
    <submittedName>
        <fullName evidence="5">Chromosome segregation DNA-binding protein</fullName>
    </submittedName>
</protein>
<sequence>MLKKGGLGRGMAALLPVMSVAEDKNYFLCPIEQIRPNRNQPRKQFTADKLEELASSIREKGIIQPLVVTKKDGYYEIIAGERRWRASQKAGLRELPVVIREASEDAVMELALIENIQREDLNAIEEAQAYKSLVEHFGISQDEVAKRVGKNRTTVTNALRLLRLPDEIQKDVVEERLSMGHARALLGLDSEELIQKARHEILHRMLSVRATEELVNKLKRGTRVVQKPARQPDLLMVSLEEQLQKQFQTRIAIRRNSGGKGALEIHFNSSDELTRIIDLLQS</sequence>
<dbReference type="RefSeq" id="WP_078789384.1">
    <property type="nucleotide sequence ID" value="NZ_FUWR01000004.1"/>
</dbReference>
<dbReference type="InterPro" id="IPR004437">
    <property type="entry name" value="ParB/RepB/Spo0J"/>
</dbReference>
<dbReference type="Pfam" id="PF02195">
    <property type="entry name" value="ParB_N"/>
    <property type="match status" value="1"/>
</dbReference>
<dbReference type="PANTHER" id="PTHR33375">
    <property type="entry name" value="CHROMOSOME-PARTITIONING PROTEIN PARB-RELATED"/>
    <property type="match status" value="1"/>
</dbReference>
<dbReference type="GO" id="GO:0045881">
    <property type="term" value="P:positive regulation of sporulation resulting in formation of a cellular spore"/>
    <property type="evidence" value="ECO:0007669"/>
    <property type="project" value="TreeGrafter"/>
</dbReference>
<dbReference type="NCBIfam" id="TIGR00180">
    <property type="entry name" value="parB_part"/>
    <property type="match status" value="1"/>
</dbReference>
<name>A0A1T4M3M9_9BACT</name>
<dbReference type="InterPro" id="IPR003115">
    <property type="entry name" value="ParB_N"/>
</dbReference>
<dbReference type="FunFam" id="1.10.10.2830:FF:000001">
    <property type="entry name" value="Chromosome partitioning protein ParB"/>
    <property type="match status" value="1"/>
</dbReference>
<organism evidence="5 6">
    <name type="scientific">Trichlorobacter thiogenes</name>
    <dbReference type="NCBI Taxonomy" id="115783"/>
    <lineage>
        <taxon>Bacteria</taxon>
        <taxon>Pseudomonadati</taxon>
        <taxon>Thermodesulfobacteriota</taxon>
        <taxon>Desulfuromonadia</taxon>
        <taxon>Geobacterales</taxon>
        <taxon>Geobacteraceae</taxon>
        <taxon>Trichlorobacter</taxon>
    </lineage>
</organism>
<dbReference type="Pfam" id="PF23552">
    <property type="entry name" value="ParB_C"/>
    <property type="match status" value="1"/>
</dbReference>
<dbReference type="OrthoDB" id="9802051at2"/>
<dbReference type="GO" id="GO:0003677">
    <property type="term" value="F:DNA binding"/>
    <property type="evidence" value="ECO:0007669"/>
    <property type="project" value="UniProtKB-KW"/>
</dbReference>
<gene>
    <name evidence="5" type="ORF">SAMN02745119_01120</name>
</gene>
<comment type="similarity">
    <text evidence="1">Belongs to the ParB family.</text>
</comment>
<dbReference type="AlphaFoldDB" id="A0A1T4M3M9"/>
<dbReference type="Gene3D" id="1.10.10.2830">
    <property type="match status" value="1"/>
</dbReference>
<evidence type="ECO:0000313" key="5">
    <source>
        <dbReference type="EMBL" id="SJZ61324.1"/>
    </source>
</evidence>
<feature type="domain" description="ParB-like N-terminal" evidence="4">
    <location>
        <begin position="27"/>
        <end position="116"/>
    </location>
</feature>
<dbReference type="PANTHER" id="PTHR33375:SF1">
    <property type="entry name" value="CHROMOSOME-PARTITIONING PROTEIN PARB-RELATED"/>
    <property type="match status" value="1"/>
</dbReference>
<dbReference type="GO" id="GO:0007059">
    <property type="term" value="P:chromosome segregation"/>
    <property type="evidence" value="ECO:0007669"/>
    <property type="project" value="UniProtKB-KW"/>
</dbReference>
<dbReference type="Pfam" id="PF17762">
    <property type="entry name" value="HTH_ParB"/>
    <property type="match status" value="1"/>
</dbReference>
<evidence type="ECO:0000256" key="3">
    <source>
        <dbReference type="ARBA" id="ARBA00023125"/>
    </source>
</evidence>
<dbReference type="EMBL" id="FUWR01000004">
    <property type="protein sequence ID" value="SJZ61324.1"/>
    <property type="molecule type" value="Genomic_DNA"/>
</dbReference>
<evidence type="ECO:0000259" key="4">
    <source>
        <dbReference type="SMART" id="SM00470"/>
    </source>
</evidence>
<evidence type="ECO:0000256" key="2">
    <source>
        <dbReference type="ARBA" id="ARBA00022829"/>
    </source>
</evidence>
<reference evidence="6" key="1">
    <citation type="submission" date="2017-02" db="EMBL/GenBank/DDBJ databases">
        <authorList>
            <person name="Varghese N."/>
            <person name="Submissions S."/>
        </authorList>
    </citation>
    <scope>NUCLEOTIDE SEQUENCE [LARGE SCALE GENOMIC DNA]</scope>
    <source>
        <strain evidence="6">ATCC BAA-34</strain>
    </source>
</reference>
<accession>A0A1T4M3M9</accession>
<dbReference type="InterPro" id="IPR041468">
    <property type="entry name" value="HTH_ParB/Spo0J"/>
</dbReference>
<evidence type="ECO:0000256" key="1">
    <source>
        <dbReference type="ARBA" id="ARBA00006295"/>
    </source>
</evidence>
<dbReference type="Gene3D" id="3.90.1530.30">
    <property type="match status" value="1"/>
</dbReference>
<evidence type="ECO:0000313" key="6">
    <source>
        <dbReference type="Proteomes" id="UP000190102"/>
    </source>
</evidence>
<dbReference type="SUPFAM" id="SSF110849">
    <property type="entry name" value="ParB/Sulfiredoxin"/>
    <property type="match status" value="1"/>
</dbReference>
<dbReference type="FunFam" id="3.90.1530.30:FF:000001">
    <property type="entry name" value="Chromosome partitioning protein ParB"/>
    <property type="match status" value="1"/>
</dbReference>
<dbReference type="Proteomes" id="UP000190102">
    <property type="component" value="Unassembled WGS sequence"/>
</dbReference>
<keyword evidence="3 5" id="KW-0238">DNA-binding</keyword>
<keyword evidence="6" id="KW-1185">Reference proteome</keyword>
<proteinExistence type="inferred from homology"/>
<keyword evidence="2" id="KW-0159">Chromosome partition</keyword>
<dbReference type="InterPro" id="IPR036086">
    <property type="entry name" value="ParB/Sulfiredoxin_sf"/>
</dbReference>